<feature type="transmembrane region" description="Helical" evidence="6">
    <location>
        <begin position="210"/>
        <end position="230"/>
    </location>
</feature>
<feature type="transmembrane region" description="Helical" evidence="6">
    <location>
        <begin position="34"/>
        <end position="61"/>
    </location>
</feature>
<dbReference type="Pfam" id="PF00001">
    <property type="entry name" value="7tm_1"/>
    <property type="match status" value="1"/>
</dbReference>
<organism evidence="8 9">
    <name type="scientific">Hypsibius exemplaris</name>
    <name type="common">Freshwater tardigrade</name>
    <dbReference type="NCBI Taxonomy" id="2072580"/>
    <lineage>
        <taxon>Eukaryota</taxon>
        <taxon>Metazoa</taxon>
        <taxon>Ecdysozoa</taxon>
        <taxon>Tardigrada</taxon>
        <taxon>Eutardigrada</taxon>
        <taxon>Parachela</taxon>
        <taxon>Hypsibioidea</taxon>
        <taxon>Hypsibiidae</taxon>
        <taxon>Hypsibius</taxon>
    </lineage>
</organism>
<dbReference type="InterPro" id="IPR017452">
    <property type="entry name" value="GPCR_Rhodpsn_7TM"/>
</dbReference>
<feature type="compositionally biased region" description="Basic and acidic residues" evidence="5">
    <location>
        <begin position="345"/>
        <end position="356"/>
    </location>
</feature>
<keyword evidence="9" id="KW-1185">Reference proteome</keyword>
<reference evidence="9" key="1">
    <citation type="submission" date="2017-01" db="EMBL/GenBank/DDBJ databases">
        <title>Comparative genomics of anhydrobiosis in the tardigrade Hypsibius dujardini.</title>
        <authorList>
            <person name="Yoshida Y."/>
            <person name="Koutsovoulos G."/>
            <person name="Laetsch D."/>
            <person name="Stevens L."/>
            <person name="Kumar S."/>
            <person name="Horikawa D."/>
            <person name="Ishino K."/>
            <person name="Komine S."/>
            <person name="Tomita M."/>
            <person name="Blaxter M."/>
            <person name="Arakawa K."/>
        </authorList>
    </citation>
    <scope>NUCLEOTIDE SEQUENCE [LARGE SCALE GENOMIC DNA]</scope>
    <source>
        <strain evidence="9">Z151</strain>
    </source>
</reference>
<evidence type="ECO:0000256" key="1">
    <source>
        <dbReference type="ARBA" id="ARBA00004370"/>
    </source>
</evidence>
<accession>A0A9X6NFN1</accession>
<sequence length="378" mass="42106">MANNSTINEFSLGIFFNASSMAAHNAELFRERQLLIFFVAVILTNGTGILSNILLLIATAVHQPLRRSSSSPLIVHCLLIDLYTAAISTPIGFIPIYLGPVGHDYLAQSICKYNTLILYLPIGCSMWASSVLAVHRFIAAIFPHQFVCLTRKPALFCLIVLPWTVASIVNVLPVFQIGKMYVRSPATGACVLLSSANDNTQLILSTVSGYYFPTAVMGVCYTIVLVKTLIDAKRRANSQAIKRRLEISRTLFVSFTWHCLTTYPTLIVLTFYPRQYGGSLTLQLALKYFGSSYSAGNPIFFLASSKMFQAGAREVLRCRWFRLSAVGDDVTTREVGTKRNGKSFTADRHGHPDIDPRRKRPMFLQDKRSSGKYLTTNY</sequence>
<feature type="transmembrane region" description="Helical" evidence="6">
    <location>
        <begin position="154"/>
        <end position="175"/>
    </location>
</feature>
<evidence type="ECO:0000256" key="2">
    <source>
        <dbReference type="ARBA" id="ARBA00022692"/>
    </source>
</evidence>
<dbReference type="PANTHER" id="PTHR45698:SF1">
    <property type="entry name" value="TRACE AMINE-ASSOCIATED RECEPTOR 13C-LIKE"/>
    <property type="match status" value="1"/>
</dbReference>
<dbReference type="GO" id="GO:0004930">
    <property type="term" value="F:G protein-coupled receptor activity"/>
    <property type="evidence" value="ECO:0007669"/>
    <property type="project" value="InterPro"/>
</dbReference>
<feature type="domain" description="G-protein coupled receptors family 1 profile" evidence="7">
    <location>
        <begin position="51"/>
        <end position="301"/>
    </location>
</feature>
<protein>
    <recommendedName>
        <fullName evidence="7">G-protein coupled receptors family 1 profile domain-containing protein</fullName>
    </recommendedName>
</protein>
<dbReference type="SUPFAM" id="SSF81321">
    <property type="entry name" value="Family A G protein-coupled receptor-like"/>
    <property type="match status" value="1"/>
</dbReference>
<proteinExistence type="predicted"/>
<evidence type="ECO:0000259" key="7">
    <source>
        <dbReference type="PROSITE" id="PS50262"/>
    </source>
</evidence>
<name>A0A9X6NFN1_HYPEX</name>
<feature type="region of interest" description="Disordered" evidence="5">
    <location>
        <begin position="337"/>
        <end position="360"/>
    </location>
</feature>
<dbReference type="CDD" id="cd00637">
    <property type="entry name" value="7tm_classA_rhodopsin-like"/>
    <property type="match status" value="1"/>
</dbReference>
<dbReference type="EMBL" id="MTYJ01000265">
    <property type="protein sequence ID" value="OWA52379.1"/>
    <property type="molecule type" value="Genomic_DNA"/>
</dbReference>
<evidence type="ECO:0000256" key="5">
    <source>
        <dbReference type="SAM" id="MobiDB-lite"/>
    </source>
</evidence>
<evidence type="ECO:0000313" key="8">
    <source>
        <dbReference type="EMBL" id="OWA52379.1"/>
    </source>
</evidence>
<keyword evidence="4 6" id="KW-0472">Membrane</keyword>
<feature type="transmembrane region" description="Helical" evidence="6">
    <location>
        <begin position="118"/>
        <end position="142"/>
    </location>
</feature>
<dbReference type="PANTHER" id="PTHR45698">
    <property type="entry name" value="TRACE AMINE-ASSOCIATED RECEPTOR 19N-RELATED"/>
    <property type="match status" value="1"/>
</dbReference>
<keyword evidence="2 6" id="KW-0812">Transmembrane</keyword>
<evidence type="ECO:0000256" key="3">
    <source>
        <dbReference type="ARBA" id="ARBA00022989"/>
    </source>
</evidence>
<dbReference type="InterPro" id="IPR000276">
    <property type="entry name" value="GPCR_Rhodpsn"/>
</dbReference>
<comment type="caution">
    <text evidence="8">The sequence shown here is derived from an EMBL/GenBank/DDBJ whole genome shotgun (WGS) entry which is preliminary data.</text>
</comment>
<comment type="subcellular location">
    <subcellularLocation>
        <location evidence="1">Membrane</location>
    </subcellularLocation>
</comment>
<dbReference type="PRINTS" id="PR00237">
    <property type="entry name" value="GPCRRHODOPSN"/>
</dbReference>
<feature type="transmembrane region" description="Helical" evidence="6">
    <location>
        <begin position="73"/>
        <end position="98"/>
    </location>
</feature>
<keyword evidence="3 6" id="KW-1133">Transmembrane helix</keyword>
<evidence type="ECO:0000313" key="9">
    <source>
        <dbReference type="Proteomes" id="UP000192578"/>
    </source>
</evidence>
<dbReference type="AlphaFoldDB" id="A0A9X6NFN1"/>
<dbReference type="Proteomes" id="UP000192578">
    <property type="component" value="Unassembled WGS sequence"/>
</dbReference>
<dbReference type="PROSITE" id="PS50262">
    <property type="entry name" value="G_PROTEIN_RECEP_F1_2"/>
    <property type="match status" value="1"/>
</dbReference>
<gene>
    <name evidence="8" type="ORF">BV898_16834</name>
</gene>
<dbReference type="GO" id="GO:0016020">
    <property type="term" value="C:membrane"/>
    <property type="evidence" value="ECO:0007669"/>
    <property type="project" value="UniProtKB-SubCell"/>
</dbReference>
<dbReference type="Gene3D" id="1.20.1070.10">
    <property type="entry name" value="Rhodopsin 7-helix transmembrane proteins"/>
    <property type="match status" value="1"/>
</dbReference>
<evidence type="ECO:0000256" key="6">
    <source>
        <dbReference type="SAM" id="Phobius"/>
    </source>
</evidence>
<evidence type="ECO:0000256" key="4">
    <source>
        <dbReference type="ARBA" id="ARBA00023136"/>
    </source>
</evidence>
<feature type="transmembrane region" description="Helical" evidence="6">
    <location>
        <begin position="251"/>
        <end position="272"/>
    </location>
</feature>
<dbReference type="OrthoDB" id="6503655at2759"/>